<keyword evidence="3 7" id="KW-1133">Transmembrane helix</keyword>
<reference evidence="9" key="1">
    <citation type="submission" date="2023-03" db="EMBL/GenBank/DDBJ databases">
        <title>Edaphobacter sp.</title>
        <authorList>
            <person name="Huber K.J."/>
            <person name="Papendorf J."/>
            <person name="Pilke C."/>
            <person name="Bunk B."/>
            <person name="Sproeer C."/>
            <person name="Pester M."/>
        </authorList>
    </citation>
    <scope>NUCLEOTIDE SEQUENCE</scope>
    <source>
        <strain evidence="8">DSM 109919</strain>
        <strain evidence="9">DSM 109920</strain>
    </source>
</reference>
<dbReference type="Pfam" id="PF02618">
    <property type="entry name" value="YceG"/>
    <property type="match status" value="1"/>
</dbReference>
<dbReference type="GO" id="GO:0008932">
    <property type="term" value="F:lytic endotransglycosylase activity"/>
    <property type="evidence" value="ECO:0007669"/>
    <property type="project" value="UniProtKB-UniRule"/>
</dbReference>
<sequence>MKFLGTLLLLVLIAVAVTGYVVYIPFGPHAETFVDIAPGTGTPEIAAQLQKNGIIRSRYGFDLLHLTQQGTLKAGEYRFDHAAPMTEVYARIVRGDVYTITLKIPEGYNIFDIAQAVAAAGLGTRDAFLAAERQHTELIAWLPQTGVTGERIAPQSLEGYLFPDTYFFSRHTTPEQMLATMVRRFRRASTELGLSGDIQQTVIMASLVEKEVNQDTERPLVAGVFTNRLAKGMPLATDPTVIYAALLDHRWSGSIHTSDLQSMSPYNTYKHAGLPPGPICNPGIASLRAAMAPAKTDYLYFVSDAAGHSLFSTDLKQHSEQVHAYWNTEKSRNH</sequence>
<evidence type="ECO:0000256" key="6">
    <source>
        <dbReference type="ARBA" id="ARBA00023316"/>
    </source>
</evidence>
<evidence type="ECO:0000313" key="9">
    <source>
        <dbReference type="EMBL" id="XBH13533.1"/>
    </source>
</evidence>
<keyword evidence="4 7" id="KW-0472">Membrane</keyword>
<feature type="site" description="Important for catalytic activity" evidence="7">
    <location>
        <position position="211"/>
    </location>
</feature>
<dbReference type="GO" id="GO:0005886">
    <property type="term" value="C:plasma membrane"/>
    <property type="evidence" value="ECO:0007669"/>
    <property type="project" value="UniProtKB-UniRule"/>
</dbReference>
<evidence type="ECO:0000256" key="5">
    <source>
        <dbReference type="ARBA" id="ARBA00023239"/>
    </source>
</evidence>
<evidence type="ECO:0000313" key="8">
    <source>
        <dbReference type="EMBL" id="XBH10096.1"/>
    </source>
</evidence>
<gene>
    <name evidence="7 9" type="primary">mltG</name>
    <name evidence="8" type="ORF">P4G45_16685</name>
    <name evidence="9" type="ORF">P8936_17895</name>
</gene>
<proteinExistence type="inferred from homology"/>
<keyword evidence="5 7" id="KW-0456">Lyase</keyword>
<organism evidence="9">
    <name type="scientific">Edaphobacter paludis</name>
    <dbReference type="NCBI Taxonomy" id="3035702"/>
    <lineage>
        <taxon>Bacteria</taxon>
        <taxon>Pseudomonadati</taxon>
        <taxon>Acidobacteriota</taxon>
        <taxon>Terriglobia</taxon>
        <taxon>Terriglobales</taxon>
        <taxon>Acidobacteriaceae</taxon>
        <taxon>Edaphobacter</taxon>
    </lineage>
</organism>
<dbReference type="CDD" id="cd08010">
    <property type="entry name" value="MltG_like"/>
    <property type="match status" value="1"/>
</dbReference>
<dbReference type="EC" id="4.2.2.29" evidence="7"/>
<dbReference type="EMBL" id="CP121195">
    <property type="protein sequence ID" value="XBH13533.1"/>
    <property type="molecule type" value="Genomic_DNA"/>
</dbReference>
<dbReference type="PANTHER" id="PTHR30518">
    <property type="entry name" value="ENDOLYTIC MUREIN TRANSGLYCOSYLASE"/>
    <property type="match status" value="1"/>
</dbReference>
<dbReference type="RefSeq" id="WP_348267602.1">
    <property type="nucleotide sequence ID" value="NZ_CP121194.1"/>
</dbReference>
<keyword evidence="1 7" id="KW-1003">Cell membrane</keyword>
<evidence type="ECO:0000256" key="3">
    <source>
        <dbReference type="ARBA" id="ARBA00022989"/>
    </source>
</evidence>
<comment type="function">
    <text evidence="7">Functions as a peptidoglycan terminase that cleaves nascent peptidoglycan strands endolytically to terminate their elongation.</text>
</comment>
<dbReference type="EMBL" id="CP121194">
    <property type="protein sequence ID" value="XBH10096.1"/>
    <property type="molecule type" value="Genomic_DNA"/>
</dbReference>
<evidence type="ECO:0000256" key="1">
    <source>
        <dbReference type="ARBA" id="ARBA00022475"/>
    </source>
</evidence>
<comment type="similarity">
    <text evidence="7">Belongs to the transglycosylase MltG family.</text>
</comment>
<keyword evidence="2 7" id="KW-0812">Transmembrane</keyword>
<name>A0AAU7D8H7_9BACT</name>
<evidence type="ECO:0000256" key="2">
    <source>
        <dbReference type="ARBA" id="ARBA00022692"/>
    </source>
</evidence>
<protein>
    <recommendedName>
        <fullName evidence="7">Endolytic murein transglycosylase</fullName>
        <ecNumber evidence="7">4.2.2.29</ecNumber>
    </recommendedName>
    <alternativeName>
        <fullName evidence="7">Peptidoglycan lytic transglycosylase</fullName>
    </alternativeName>
    <alternativeName>
        <fullName evidence="7">Peptidoglycan polymerization terminase</fullName>
    </alternativeName>
</protein>
<evidence type="ECO:0000256" key="4">
    <source>
        <dbReference type="ARBA" id="ARBA00023136"/>
    </source>
</evidence>
<dbReference type="KEGG" id="epl:P4G45_16685"/>
<comment type="catalytic activity">
    <reaction evidence="7">
        <text>a peptidoglycan chain = a peptidoglycan chain with N-acetyl-1,6-anhydromuramyl-[peptide] at the reducing end + a peptidoglycan chain with N-acetylglucosamine at the non-reducing end.</text>
        <dbReference type="EC" id="4.2.2.29"/>
    </reaction>
</comment>
<dbReference type="GO" id="GO:0009252">
    <property type="term" value="P:peptidoglycan biosynthetic process"/>
    <property type="evidence" value="ECO:0007669"/>
    <property type="project" value="UniProtKB-UniRule"/>
</dbReference>
<dbReference type="NCBIfam" id="TIGR00247">
    <property type="entry name" value="endolytic transglycosylase MltG"/>
    <property type="match status" value="1"/>
</dbReference>
<evidence type="ECO:0000256" key="7">
    <source>
        <dbReference type="HAMAP-Rule" id="MF_02065"/>
    </source>
</evidence>
<dbReference type="GO" id="GO:0071555">
    <property type="term" value="P:cell wall organization"/>
    <property type="evidence" value="ECO:0007669"/>
    <property type="project" value="UniProtKB-KW"/>
</dbReference>
<dbReference type="AlphaFoldDB" id="A0AAU7D8H7"/>
<dbReference type="Gene3D" id="3.30.1490.480">
    <property type="entry name" value="Endolytic murein transglycosylase"/>
    <property type="match status" value="1"/>
</dbReference>
<dbReference type="HAMAP" id="MF_02065">
    <property type="entry name" value="MltG"/>
    <property type="match status" value="1"/>
</dbReference>
<dbReference type="Gene3D" id="3.30.160.60">
    <property type="entry name" value="Classic Zinc Finger"/>
    <property type="match status" value="1"/>
</dbReference>
<dbReference type="InterPro" id="IPR003770">
    <property type="entry name" value="MLTG-like"/>
</dbReference>
<accession>A0AAU7CZL4</accession>
<dbReference type="PANTHER" id="PTHR30518:SF2">
    <property type="entry name" value="ENDOLYTIC MUREIN TRANSGLYCOSYLASE"/>
    <property type="match status" value="1"/>
</dbReference>
<keyword evidence="6 7" id="KW-0961">Cell wall biogenesis/degradation</keyword>
<accession>A0AAU7D8H7</accession>